<dbReference type="RefSeq" id="WP_386818337.1">
    <property type="nucleotide sequence ID" value="NZ_JBHUIT010000002.1"/>
</dbReference>
<evidence type="ECO:0000256" key="3">
    <source>
        <dbReference type="ARBA" id="ARBA00007275"/>
    </source>
</evidence>
<gene>
    <name evidence="9" type="ORF">ACFSSA_03250</name>
</gene>
<sequence>MQEEITLFESKWLGLYRIGKWDFVRRPNSDACVGILAITDEEEILLVEQYRFPLGKSVIEIPAGLVGDEEEFRGESLAATAARELLEETGYRAGDIRHILSSPTSAGMTPEMTNLFHATELSKETEGGGNEGENITVHKIKLSALREFLSEKMQAGLCVDFKIHAALAAAGISF</sequence>
<dbReference type="SUPFAM" id="SSF55811">
    <property type="entry name" value="Nudix"/>
    <property type="match status" value="1"/>
</dbReference>
<evidence type="ECO:0000256" key="1">
    <source>
        <dbReference type="ARBA" id="ARBA00000847"/>
    </source>
</evidence>
<protein>
    <recommendedName>
        <fullName evidence="4">GDP-mannose pyrophosphatase</fullName>
    </recommendedName>
    <alternativeName>
        <fullName evidence="6">GDP-mannose hydrolase</fullName>
    </alternativeName>
    <alternativeName>
        <fullName evidence="7">GDPMK</fullName>
    </alternativeName>
</protein>
<reference evidence="10" key="1">
    <citation type="journal article" date="2019" name="Int. J. Syst. Evol. Microbiol.">
        <title>The Global Catalogue of Microorganisms (GCM) 10K type strain sequencing project: providing services to taxonomists for standard genome sequencing and annotation.</title>
        <authorList>
            <consortium name="The Broad Institute Genomics Platform"/>
            <consortium name="The Broad Institute Genome Sequencing Center for Infectious Disease"/>
            <person name="Wu L."/>
            <person name="Ma J."/>
        </authorList>
    </citation>
    <scope>NUCLEOTIDE SEQUENCE [LARGE SCALE GENOMIC DNA]</scope>
    <source>
        <strain evidence="10">CGMCC 4.7106</strain>
    </source>
</reference>
<dbReference type="PANTHER" id="PTHR11839">
    <property type="entry name" value="UDP/ADP-SUGAR PYROPHOSPHATASE"/>
    <property type="match status" value="1"/>
</dbReference>
<comment type="cofactor">
    <cofactor evidence="2">
        <name>Mg(2+)</name>
        <dbReference type="ChEBI" id="CHEBI:18420"/>
    </cofactor>
</comment>
<evidence type="ECO:0000259" key="8">
    <source>
        <dbReference type="PROSITE" id="PS51462"/>
    </source>
</evidence>
<keyword evidence="10" id="KW-1185">Reference proteome</keyword>
<feature type="domain" description="Nudix hydrolase" evidence="8">
    <location>
        <begin position="27"/>
        <end position="171"/>
    </location>
</feature>
<comment type="caution">
    <text evidence="9">The sequence shown here is derived from an EMBL/GenBank/DDBJ whole genome shotgun (WGS) entry which is preliminary data.</text>
</comment>
<dbReference type="InterPro" id="IPR015797">
    <property type="entry name" value="NUDIX_hydrolase-like_dom_sf"/>
</dbReference>
<keyword evidence="5 9" id="KW-0378">Hydrolase</keyword>
<dbReference type="EMBL" id="JBHUIT010000002">
    <property type="protein sequence ID" value="MFD2255681.1"/>
    <property type="molecule type" value="Genomic_DNA"/>
</dbReference>
<evidence type="ECO:0000256" key="4">
    <source>
        <dbReference type="ARBA" id="ARBA00016377"/>
    </source>
</evidence>
<evidence type="ECO:0000256" key="6">
    <source>
        <dbReference type="ARBA" id="ARBA00032162"/>
    </source>
</evidence>
<comment type="catalytic activity">
    <reaction evidence="1">
        <text>GDP-alpha-D-mannose + H2O = alpha-D-mannose 1-phosphate + GMP + 2 H(+)</text>
        <dbReference type="Rhea" id="RHEA:27978"/>
        <dbReference type="ChEBI" id="CHEBI:15377"/>
        <dbReference type="ChEBI" id="CHEBI:15378"/>
        <dbReference type="ChEBI" id="CHEBI:57527"/>
        <dbReference type="ChEBI" id="CHEBI:58115"/>
        <dbReference type="ChEBI" id="CHEBI:58409"/>
    </reaction>
</comment>
<comment type="similarity">
    <text evidence="3">Belongs to the Nudix hydrolase family. NudK subfamily.</text>
</comment>
<evidence type="ECO:0000256" key="7">
    <source>
        <dbReference type="ARBA" id="ARBA00032272"/>
    </source>
</evidence>
<dbReference type="GO" id="GO:0016787">
    <property type="term" value="F:hydrolase activity"/>
    <property type="evidence" value="ECO:0007669"/>
    <property type="project" value="UniProtKB-KW"/>
</dbReference>
<dbReference type="Gene3D" id="3.90.79.10">
    <property type="entry name" value="Nucleoside Triphosphate Pyrophosphohydrolase"/>
    <property type="match status" value="1"/>
</dbReference>
<accession>A0ABW5D7W0</accession>
<dbReference type="Proteomes" id="UP001597375">
    <property type="component" value="Unassembled WGS sequence"/>
</dbReference>
<dbReference type="CDD" id="cd03424">
    <property type="entry name" value="NUDIX_ADPRase_Nudt5_UGPPase_Nudt14"/>
    <property type="match status" value="1"/>
</dbReference>
<evidence type="ECO:0000256" key="5">
    <source>
        <dbReference type="ARBA" id="ARBA00022801"/>
    </source>
</evidence>
<name>A0ABW5D7W0_9BACT</name>
<dbReference type="Pfam" id="PF00293">
    <property type="entry name" value="NUDIX"/>
    <property type="match status" value="1"/>
</dbReference>
<evidence type="ECO:0000256" key="2">
    <source>
        <dbReference type="ARBA" id="ARBA00001946"/>
    </source>
</evidence>
<evidence type="ECO:0000313" key="10">
    <source>
        <dbReference type="Proteomes" id="UP001597375"/>
    </source>
</evidence>
<proteinExistence type="inferred from homology"/>
<dbReference type="PANTHER" id="PTHR11839:SF18">
    <property type="entry name" value="NUDIX HYDROLASE DOMAIN-CONTAINING PROTEIN"/>
    <property type="match status" value="1"/>
</dbReference>
<dbReference type="PROSITE" id="PS51462">
    <property type="entry name" value="NUDIX"/>
    <property type="match status" value="1"/>
</dbReference>
<dbReference type="InterPro" id="IPR000086">
    <property type="entry name" value="NUDIX_hydrolase_dom"/>
</dbReference>
<organism evidence="9 10">
    <name type="scientific">Luteolibacter algae</name>
    <dbReference type="NCBI Taxonomy" id="454151"/>
    <lineage>
        <taxon>Bacteria</taxon>
        <taxon>Pseudomonadati</taxon>
        <taxon>Verrucomicrobiota</taxon>
        <taxon>Verrucomicrobiia</taxon>
        <taxon>Verrucomicrobiales</taxon>
        <taxon>Verrucomicrobiaceae</taxon>
        <taxon>Luteolibacter</taxon>
    </lineage>
</organism>
<evidence type="ECO:0000313" key="9">
    <source>
        <dbReference type="EMBL" id="MFD2255681.1"/>
    </source>
</evidence>